<evidence type="ECO:0000256" key="3">
    <source>
        <dbReference type="ARBA" id="ARBA00022573"/>
    </source>
</evidence>
<dbReference type="PIRSF" id="PIRSF036426">
    <property type="entry name" value="Sirohaem_synth"/>
    <property type="match status" value="1"/>
</dbReference>
<evidence type="ECO:0000313" key="19">
    <source>
        <dbReference type="EMBL" id="MBJ3785119.1"/>
    </source>
</evidence>
<dbReference type="Pfam" id="PF13241">
    <property type="entry name" value="NAD_binding_7"/>
    <property type="match status" value="1"/>
</dbReference>
<feature type="compositionally biased region" description="Polar residues" evidence="16">
    <location>
        <begin position="86"/>
        <end position="100"/>
    </location>
</feature>
<feature type="domain" description="Tetrapyrrole methylase" evidence="17">
    <location>
        <begin position="269"/>
        <end position="481"/>
    </location>
</feature>
<keyword evidence="6" id="KW-0949">S-adenosyl-L-methionine</keyword>
<dbReference type="GO" id="GO:0051266">
    <property type="term" value="F:sirohydrochlorin ferrochelatase activity"/>
    <property type="evidence" value="ECO:0007669"/>
    <property type="project" value="InterPro"/>
</dbReference>
<dbReference type="Gene3D" id="3.40.1010.10">
    <property type="entry name" value="Cobalt-precorrin-4 Transmethylase, Domain 1"/>
    <property type="match status" value="1"/>
</dbReference>
<keyword evidence="5 15" id="KW-0808">Transferase</keyword>
<evidence type="ECO:0000259" key="18">
    <source>
        <dbReference type="Pfam" id="PF10414"/>
    </source>
</evidence>
<organism evidence="19 20">
    <name type="scientific">Devosia sediminis</name>
    <dbReference type="NCBI Taxonomy" id="2798801"/>
    <lineage>
        <taxon>Bacteria</taxon>
        <taxon>Pseudomonadati</taxon>
        <taxon>Pseudomonadota</taxon>
        <taxon>Alphaproteobacteria</taxon>
        <taxon>Hyphomicrobiales</taxon>
        <taxon>Devosiaceae</taxon>
        <taxon>Devosia</taxon>
    </lineage>
</organism>
<dbReference type="InterPro" id="IPR037115">
    <property type="entry name" value="Sirohaem_synt_dimer_dom_sf"/>
</dbReference>
<evidence type="ECO:0000256" key="9">
    <source>
        <dbReference type="ARBA" id="ARBA00023239"/>
    </source>
</evidence>
<comment type="pathway">
    <text evidence="12">Porphyrin-containing compound metabolism; siroheme biosynthesis; precorrin-2 from uroporphyrinogen III: step 1/1.</text>
</comment>
<evidence type="ECO:0000256" key="14">
    <source>
        <dbReference type="PIRSR" id="PIRSR036426-1"/>
    </source>
</evidence>
<dbReference type="EMBL" id="JAEKMH010000002">
    <property type="protein sequence ID" value="MBJ3785119.1"/>
    <property type="molecule type" value="Genomic_DNA"/>
</dbReference>
<evidence type="ECO:0000256" key="13">
    <source>
        <dbReference type="ARBA" id="ARBA00047561"/>
    </source>
</evidence>
<evidence type="ECO:0000259" key="17">
    <source>
        <dbReference type="Pfam" id="PF00590"/>
    </source>
</evidence>
<comment type="pathway">
    <text evidence="1">Porphyrin-containing compound metabolism; siroheme biosynthesis; sirohydrochlorin from precorrin-2: step 1/1.</text>
</comment>
<dbReference type="Gene3D" id="3.30.950.10">
    <property type="entry name" value="Methyltransferase, Cobalt-precorrin-4 Transmethylase, Domain 2"/>
    <property type="match status" value="1"/>
</dbReference>
<dbReference type="InterPro" id="IPR000878">
    <property type="entry name" value="4pyrrol_Mease"/>
</dbReference>
<reference evidence="19" key="1">
    <citation type="submission" date="2020-12" db="EMBL/GenBank/DDBJ databases">
        <title>Devosia sp. MSA67 isolated from Mo River.</title>
        <authorList>
            <person name="Ma F."/>
            <person name="Zi Z."/>
        </authorList>
    </citation>
    <scope>NUCLEOTIDE SEQUENCE</scope>
    <source>
        <strain evidence="19">MSA67</strain>
    </source>
</reference>
<sequence length="515" mass="54550">MQTVSSQPSKRISELAVLPVFFDLRGKRAVVIGGDEPAAWKIELLAAAGAQVDVYAEKLCEELVALLPAAPLPNPPRKGEGAAPVSVTNSQPQAGCSTSPLAGEVGRGDQQAKSSGSITLHPRPWTPSDLAGVALAIADLADDTEAQAFIAAARSHAVPYNVIDRPEFCQFQFGAIVNRSPVVVGISTAGAAPILGQAVRRRIETLLPQTLTQWAELAAKLRDTVMEKLEAGPQRRAFWERLAEHAFGDRAPTFRDADVTFAASPQTGRVTLVGAGPGDAELLTIKAVRALQSADVILFDDLVSSEVLELARREAKRMLVGKRAQRESCAQDEINDMMLSLARQGKHVVRLKSGDPMIFGRAGEEIEMLESHGIAVSVVPGISAGLALASRLGVSLTHRDHAQSVRFVTGHSRKGVLPETLNWAALADPATTSVYYMSRRTLPGIVAELSAKGMSMETPAIIAGSLGRPEEQIWRGTIGEAVAAVEQFPLSAPTIFAVGDALAVRQAVTLAATGT</sequence>
<dbReference type="InterPro" id="IPR006366">
    <property type="entry name" value="CobA/CysG_C"/>
</dbReference>
<dbReference type="Proteomes" id="UP000602124">
    <property type="component" value="Unassembled WGS sequence"/>
</dbReference>
<evidence type="ECO:0000313" key="20">
    <source>
        <dbReference type="Proteomes" id="UP000602124"/>
    </source>
</evidence>
<dbReference type="InterPro" id="IPR019478">
    <property type="entry name" value="Sirohaem_synthase_dimer_dom"/>
</dbReference>
<dbReference type="InterPro" id="IPR012409">
    <property type="entry name" value="Sirohaem_synth"/>
</dbReference>
<evidence type="ECO:0000256" key="7">
    <source>
        <dbReference type="ARBA" id="ARBA00023002"/>
    </source>
</evidence>
<dbReference type="InterPro" id="IPR036291">
    <property type="entry name" value="NAD(P)-bd_dom_sf"/>
</dbReference>
<proteinExistence type="inferred from homology"/>
<keyword evidence="20" id="KW-1185">Reference proteome</keyword>
<keyword evidence="8" id="KW-0520">NAD</keyword>
<feature type="region of interest" description="Disordered" evidence="16">
    <location>
        <begin position="71"/>
        <end position="123"/>
    </location>
</feature>
<dbReference type="InterPro" id="IPR006367">
    <property type="entry name" value="Sirohaem_synthase_N"/>
</dbReference>
<dbReference type="PROSITE" id="PS00839">
    <property type="entry name" value="SUMT_1"/>
    <property type="match status" value="1"/>
</dbReference>
<dbReference type="NCBIfam" id="NF007922">
    <property type="entry name" value="PRK10637.1"/>
    <property type="match status" value="1"/>
</dbReference>
<evidence type="ECO:0000256" key="8">
    <source>
        <dbReference type="ARBA" id="ARBA00023027"/>
    </source>
</evidence>
<dbReference type="InterPro" id="IPR014777">
    <property type="entry name" value="4pyrrole_Mease_sub1"/>
</dbReference>
<dbReference type="AlphaFoldDB" id="A0A934MR71"/>
<evidence type="ECO:0000256" key="4">
    <source>
        <dbReference type="ARBA" id="ARBA00022603"/>
    </source>
</evidence>
<dbReference type="GO" id="GO:0032259">
    <property type="term" value="P:methylation"/>
    <property type="evidence" value="ECO:0007669"/>
    <property type="project" value="UniProtKB-KW"/>
</dbReference>
<evidence type="ECO:0000256" key="12">
    <source>
        <dbReference type="ARBA" id="ARBA00025705"/>
    </source>
</evidence>
<comment type="catalytic activity">
    <reaction evidence="13">
        <text>precorrin-2 + NAD(+) = sirohydrochlorin + NADH + 2 H(+)</text>
        <dbReference type="Rhea" id="RHEA:15613"/>
        <dbReference type="ChEBI" id="CHEBI:15378"/>
        <dbReference type="ChEBI" id="CHEBI:57540"/>
        <dbReference type="ChEBI" id="CHEBI:57945"/>
        <dbReference type="ChEBI" id="CHEBI:58351"/>
        <dbReference type="ChEBI" id="CHEBI:58827"/>
        <dbReference type="EC" id="1.3.1.76"/>
    </reaction>
</comment>
<dbReference type="SUPFAM" id="SSF51735">
    <property type="entry name" value="NAD(P)-binding Rossmann-fold domains"/>
    <property type="match status" value="1"/>
</dbReference>
<dbReference type="InterPro" id="IPR003043">
    <property type="entry name" value="Uropor_MeTrfase_CS"/>
</dbReference>
<dbReference type="PROSITE" id="PS00840">
    <property type="entry name" value="SUMT_2"/>
    <property type="match status" value="1"/>
</dbReference>
<dbReference type="SUPFAM" id="SSF53790">
    <property type="entry name" value="Tetrapyrrole methylase"/>
    <property type="match status" value="1"/>
</dbReference>
<dbReference type="PANTHER" id="PTHR45790">
    <property type="entry name" value="SIROHEME SYNTHASE-RELATED"/>
    <property type="match status" value="1"/>
</dbReference>
<dbReference type="InterPro" id="IPR014776">
    <property type="entry name" value="4pyrrole_Mease_sub2"/>
</dbReference>
<dbReference type="Gene3D" id="3.40.50.720">
    <property type="entry name" value="NAD(P)-binding Rossmann-like Domain"/>
    <property type="match status" value="1"/>
</dbReference>
<evidence type="ECO:0000256" key="5">
    <source>
        <dbReference type="ARBA" id="ARBA00022679"/>
    </source>
</evidence>
<dbReference type="Pfam" id="PF00590">
    <property type="entry name" value="TP_methylase"/>
    <property type="match status" value="1"/>
</dbReference>
<gene>
    <name evidence="19" type="primary">cobA</name>
    <name evidence="19" type="ORF">JEQ47_10340</name>
</gene>
<comment type="caution">
    <text evidence="19">The sequence shown here is derived from an EMBL/GenBank/DDBJ whole genome shotgun (WGS) entry which is preliminary data.</text>
</comment>
<evidence type="ECO:0000256" key="15">
    <source>
        <dbReference type="RuleBase" id="RU003960"/>
    </source>
</evidence>
<feature type="active site" description="Proton donor" evidence="14">
    <location>
        <position position="322"/>
    </location>
</feature>
<evidence type="ECO:0000256" key="6">
    <source>
        <dbReference type="ARBA" id="ARBA00022691"/>
    </source>
</evidence>
<dbReference type="GO" id="GO:0043115">
    <property type="term" value="F:precorrin-2 dehydrogenase activity"/>
    <property type="evidence" value="ECO:0007669"/>
    <property type="project" value="UniProtKB-EC"/>
</dbReference>
<dbReference type="EC" id="2.1.1.107" evidence="19"/>
<dbReference type="InterPro" id="IPR035996">
    <property type="entry name" value="4pyrrol_Methylase_sf"/>
</dbReference>
<dbReference type="RefSeq" id="WP_198876319.1">
    <property type="nucleotide sequence ID" value="NZ_JAEKMH010000002.1"/>
</dbReference>
<feature type="active site" description="Proton acceptor" evidence="14">
    <location>
        <position position="300"/>
    </location>
</feature>
<accession>A0A934MR71</accession>
<keyword evidence="7" id="KW-0560">Oxidoreductase</keyword>
<dbReference type="CDD" id="cd11642">
    <property type="entry name" value="SUMT"/>
    <property type="match status" value="1"/>
</dbReference>
<dbReference type="GO" id="GO:0019354">
    <property type="term" value="P:siroheme biosynthetic process"/>
    <property type="evidence" value="ECO:0007669"/>
    <property type="project" value="InterPro"/>
</dbReference>
<dbReference type="GO" id="GO:0051287">
    <property type="term" value="F:NAD binding"/>
    <property type="evidence" value="ECO:0007669"/>
    <property type="project" value="InterPro"/>
</dbReference>
<dbReference type="FunFam" id="3.40.1010.10:FF:000001">
    <property type="entry name" value="Siroheme synthase"/>
    <property type="match status" value="1"/>
</dbReference>
<dbReference type="PANTHER" id="PTHR45790:SF3">
    <property type="entry name" value="S-ADENOSYL-L-METHIONINE-DEPENDENT UROPORPHYRINOGEN III METHYLTRANSFERASE, CHLOROPLASTIC"/>
    <property type="match status" value="1"/>
</dbReference>
<evidence type="ECO:0000256" key="16">
    <source>
        <dbReference type="SAM" id="MobiDB-lite"/>
    </source>
</evidence>
<evidence type="ECO:0000256" key="11">
    <source>
        <dbReference type="ARBA" id="ARBA00023268"/>
    </source>
</evidence>
<evidence type="ECO:0000256" key="1">
    <source>
        <dbReference type="ARBA" id="ARBA00005010"/>
    </source>
</evidence>
<dbReference type="InterPro" id="IPR050161">
    <property type="entry name" value="Siro_Cobalamin_biosynth"/>
</dbReference>
<keyword evidence="3" id="KW-0169">Cobalamin biosynthesis</keyword>
<evidence type="ECO:0000256" key="10">
    <source>
        <dbReference type="ARBA" id="ARBA00023244"/>
    </source>
</evidence>
<dbReference type="Gene3D" id="1.10.8.210">
    <property type="entry name" value="Sirohaem synthase, dimerisation domain"/>
    <property type="match status" value="1"/>
</dbReference>
<dbReference type="GO" id="GO:0004851">
    <property type="term" value="F:uroporphyrin-III C-methyltransferase activity"/>
    <property type="evidence" value="ECO:0007669"/>
    <property type="project" value="UniProtKB-EC"/>
</dbReference>
<keyword evidence="4 15" id="KW-0489">Methyltransferase</keyword>
<dbReference type="SUPFAM" id="SSF75615">
    <property type="entry name" value="Siroheme synthase middle domains-like"/>
    <property type="match status" value="1"/>
</dbReference>
<keyword evidence="9" id="KW-0456">Lyase</keyword>
<evidence type="ECO:0000256" key="2">
    <source>
        <dbReference type="ARBA" id="ARBA00005879"/>
    </source>
</evidence>
<dbReference type="Gene3D" id="3.30.160.110">
    <property type="entry name" value="Siroheme synthase, domain 2"/>
    <property type="match status" value="1"/>
</dbReference>
<dbReference type="NCBIfam" id="TIGR01470">
    <property type="entry name" value="cysG_Nterm"/>
    <property type="match status" value="1"/>
</dbReference>
<feature type="domain" description="Sirohaem synthase dimerisation" evidence="18">
    <location>
        <begin position="211"/>
        <end position="250"/>
    </location>
</feature>
<protein>
    <submittedName>
        <fullName evidence="19">Uroporphyrinogen-III C-methyltransferase</fullName>
        <ecNumber evidence="19">2.1.1.107</ecNumber>
    </submittedName>
</protein>
<name>A0A934MR71_9HYPH</name>
<keyword evidence="10" id="KW-0627">Porphyrin biosynthesis</keyword>
<comment type="similarity">
    <text evidence="2 15">Belongs to the precorrin methyltransferase family.</text>
</comment>
<keyword evidence="11" id="KW-0511">Multifunctional enzyme</keyword>
<dbReference type="GO" id="GO:0009236">
    <property type="term" value="P:cobalamin biosynthetic process"/>
    <property type="evidence" value="ECO:0007669"/>
    <property type="project" value="UniProtKB-KW"/>
</dbReference>
<dbReference type="Pfam" id="PF10414">
    <property type="entry name" value="CysG_dimeriser"/>
    <property type="match status" value="1"/>
</dbReference>
<dbReference type="NCBIfam" id="NF004790">
    <property type="entry name" value="PRK06136.1"/>
    <property type="match status" value="1"/>
</dbReference>
<dbReference type="NCBIfam" id="TIGR01469">
    <property type="entry name" value="cobA_cysG_Cterm"/>
    <property type="match status" value="1"/>
</dbReference>